<evidence type="ECO:0000256" key="1">
    <source>
        <dbReference type="SAM" id="MobiDB-lite"/>
    </source>
</evidence>
<feature type="transmembrane region" description="Helical" evidence="2">
    <location>
        <begin position="1129"/>
        <end position="1159"/>
    </location>
</feature>
<name>A0A6G7VCA0_9GAMM</name>
<dbReference type="KEGG" id="cjap:GWK36_04825"/>
<evidence type="ECO:0000313" key="4">
    <source>
        <dbReference type="Proteomes" id="UP000502699"/>
    </source>
</evidence>
<proteinExistence type="predicted"/>
<accession>A0A6G7VCA0</accession>
<evidence type="ECO:0000313" key="3">
    <source>
        <dbReference type="EMBL" id="QIK37417.1"/>
    </source>
</evidence>
<evidence type="ECO:0000256" key="2">
    <source>
        <dbReference type="SAM" id="Phobius"/>
    </source>
</evidence>
<feature type="transmembrane region" description="Helical" evidence="2">
    <location>
        <begin position="512"/>
        <end position="533"/>
    </location>
</feature>
<feature type="transmembrane region" description="Helical" evidence="2">
    <location>
        <begin position="437"/>
        <end position="468"/>
    </location>
</feature>
<sequence length="1354" mass="147912">MPGRDLRLCTLDDQGKERLCAWPGVLSLEIAEGGGRFVQEWTLAASAWVWLPGDETHWPESVQTADQATPVVLRDGRPAVFLPAGHHRLSGRFVWRQPPESLPLPPETVLVTLVQAQGAPRPVQPDREGRLWLREPAQTPSEERERLEVRVYRLIDDDLPLRVLTRLELSISGRAREIHLGPVLLAGGIPFDLHSSLPTRLEPDGSLRLQARPGRFIVQVASQHPGLIDQLRCPALAAPWPQREVWAFLAHPERRRVEPHGLERLDPTQSGIPPEWARLPVYAAEPEQTLSLAETGRGDPDPQPDRLRLNRELWLDFAGGGWSLRDRLSGNLTRSWRIEVRPGVELGQVRVDDRPLLISRVSPETPPGVEVRHGDLELVAESRISGDAGWIPASGWALTLDGATARVNLPPGWDVLAAFGSDQPPETWLNRWTLLDLFLVLVITLGVGRLWGLGWGFLALIALGLTWLESGAPHLVWLHLLAAAALLRLLPDQPRSQGLKRWGFLIRWYQRLALLTLLVIGLPFLVAEVRNAIYPQLAMPEPPTPAGVYRSKVVADEGRRAPALAREPLPESLMQDKAIGISAPAPRPLERLDPKALIQTGPGIPDWQWRSLELSWTGPVGPEAGARLWLLTPAVNLLWALIGAVLLVILGIRLAGLDLRVSFAKGRSGSVLPLMPLAQIGLGLLLAGAAGIPRLASAEPPAAAQASAFPSPELLQELRTRLLRPPECLPQCLSLASLEIRVAPDQLTLELSLDAAAHLAAPVLDGRSGWVPARIVLDGEALDRLRRDGAGRLLVPLIPGRHRLQMQGPLGAAERVDLALALQPHRVEAFAEGWRIEGLAAEGRPGAQFQLLRLAESGTTADRPLFQDALPPLLLIERRLDLGLVWRVETRVRRLSAPAFPVLVQVPLLPGESVQTAGLKIADGQVQVALAPGQTELAWSGGLEPVSALTLTASTDPHLTESWVLKLAPIWHLEGMDLAPIHAQGQGDGCLPQWRPLPGERLTLRLSRPEAVPGSTLTLDQVSLQVAPGQRGSDATLTLNARSTQGGTYRLHLPAGAELRTLSADGRALPLPATRTGWIDLPLVPGSQMLGLGWRSDRPLTLNFSPPRPDLGQEAVNIRQSLHLPDDRWVLWVWGPGMGPAVLFWGLFAIVFGLALILARLRLTPLRWSDWLLLGLGLAFSSIWSGLMVAGWLFALGWRSRLDPAQLRWWHFNLIQVALVALTLVALAALIGVVQQGLLGYPEMWVRGQGSSATVLNWYQDRGGPLLPQIGVVSVPLWVYRVLMLAWALWLAAHLLAWLRWGFLSFTHPSPWLERPRGAAGAQADDLSLDGVSGAPGQQGGQEIDTPVNARGAG</sequence>
<feature type="transmembrane region" description="Helical" evidence="2">
    <location>
        <begin position="474"/>
        <end position="491"/>
    </location>
</feature>
<feature type="region of interest" description="Disordered" evidence="1">
    <location>
        <begin position="1321"/>
        <end position="1354"/>
    </location>
</feature>
<dbReference type="Proteomes" id="UP000502699">
    <property type="component" value="Chromosome"/>
</dbReference>
<keyword evidence="2" id="KW-0812">Transmembrane</keyword>
<dbReference type="EMBL" id="CP048029">
    <property type="protein sequence ID" value="QIK37417.1"/>
    <property type="molecule type" value="Genomic_DNA"/>
</dbReference>
<protein>
    <submittedName>
        <fullName evidence="3">Uncharacterized protein</fullName>
    </submittedName>
</protein>
<reference evidence="4" key="1">
    <citation type="submission" date="2020-01" db="EMBL/GenBank/DDBJ databases">
        <title>Caldichromatium gen. nov., sp. nov., a thermophilic purple sulfur bacterium member of the family Chromatiaceae isolated from Nakabusa hot spring, Japan.</title>
        <authorList>
            <person name="Saini M.K."/>
            <person name="Hanada S."/>
            <person name="Tank M."/>
        </authorList>
    </citation>
    <scope>NUCLEOTIDE SEQUENCE [LARGE SCALE GENOMIC DNA]</scope>
    <source>
        <strain evidence="4">No.7</strain>
    </source>
</reference>
<gene>
    <name evidence="3" type="ORF">GWK36_04825</name>
</gene>
<feature type="transmembrane region" description="Helical" evidence="2">
    <location>
        <begin position="671"/>
        <end position="692"/>
    </location>
</feature>
<keyword evidence="2" id="KW-1133">Transmembrane helix</keyword>
<feature type="transmembrane region" description="Helical" evidence="2">
    <location>
        <begin position="1214"/>
        <end position="1234"/>
    </location>
</feature>
<feature type="transmembrane region" description="Helical" evidence="2">
    <location>
        <begin position="637"/>
        <end position="659"/>
    </location>
</feature>
<feature type="transmembrane region" description="Helical" evidence="2">
    <location>
        <begin position="1171"/>
        <end position="1194"/>
    </location>
</feature>
<dbReference type="RefSeq" id="WP_166270186.1">
    <property type="nucleotide sequence ID" value="NZ_CP048029.1"/>
</dbReference>
<keyword evidence="4" id="KW-1185">Reference proteome</keyword>
<feature type="transmembrane region" description="Helical" evidence="2">
    <location>
        <begin position="1278"/>
        <end position="1299"/>
    </location>
</feature>
<keyword evidence="2" id="KW-0472">Membrane</keyword>
<organism evidence="3 4">
    <name type="scientific">Caldichromatium japonicum</name>
    <dbReference type="NCBI Taxonomy" id="2699430"/>
    <lineage>
        <taxon>Bacteria</taxon>
        <taxon>Pseudomonadati</taxon>
        <taxon>Pseudomonadota</taxon>
        <taxon>Gammaproteobacteria</taxon>
        <taxon>Chromatiales</taxon>
        <taxon>Chromatiaceae</taxon>
        <taxon>Caldichromatium</taxon>
    </lineage>
</organism>